<dbReference type="Proteomes" id="UP000054560">
    <property type="component" value="Unassembled WGS sequence"/>
</dbReference>
<organism evidence="2 3">
    <name type="scientific">Sphaeroforma arctica JP610</name>
    <dbReference type="NCBI Taxonomy" id="667725"/>
    <lineage>
        <taxon>Eukaryota</taxon>
        <taxon>Ichthyosporea</taxon>
        <taxon>Ichthyophonida</taxon>
        <taxon>Sphaeroforma</taxon>
    </lineage>
</organism>
<feature type="region of interest" description="Disordered" evidence="1">
    <location>
        <begin position="26"/>
        <end position="56"/>
    </location>
</feature>
<protein>
    <submittedName>
        <fullName evidence="2">Uncharacterized protein</fullName>
    </submittedName>
</protein>
<dbReference type="GeneID" id="25915375"/>
<evidence type="ECO:0000256" key="1">
    <source>
        <dbReference type="SAM" id="MobiDB-lite"/>
    </source>
</evidence>
<dbReference type="RefSeq" id="XP_014146473.1">
    <property type="nucleotide sequence ID" value="XM_014290998.1"/>
</dbReference>
<dbReference type="EMBL" id="KQ246819">
    <property type="protein sequence ID" value="KNC72571.1"/>
    <property type="molecule type" value="Genomic_DNA"/>
</dbReference>
<feature type="region of interest" description="Disordered" evidence="1">
    <location>
        <begin position="1"/>
        <end position="20"/>
    </location>
</feature>
<evidence type="ECO:0000313" key="3">
    <source>
        <dbReference type="Proteomes" id="UP000054560"/>
    </source>
</evidence>
<keyword evidence="3" id="KW-1185">Reference proteome</keyword>
<evidence type="ECO:0000313" key="2">
    <source>
        <dbReference type="EMBL" id="KNC72571.1"/>
    </source>
</evidence>
<proteinExistence type="predicted"/>
<gene>
    <name evidence="2" type="ORF">SARC_14871</name>
</gene>
<dbReference type="AlphaFoldDB" id="A0A0L0F7P6"/>
<sequence>MNGNVRQRSKSVKDVSSGTRSLVSDFVSRWKTGRSKDDNLNSDHTTGPTERPDLSMTQSQTNITGLYHRQDSNECFRDRMSALGTRCVAHV</sequence>
<reference evidence="2 3" key="1">
    <citation type="submission" date="2011-02" db="EMBL/GenBank/DDBJ databases">
        <title>The Genome Sequence of Sphaeroforma arctica JP610.</title>
        <authorList>
            <consortium name="The Broad Institute Genome Sequencing Platform"/>
            <person name="Russ C."/>
            <person name="Cuomo C."/>
            <person name="Young S.K."/>
            <person name="Zeng Q."/>
            <person name="Gargeya S."/>
            <person name="Alvarado L."/>
            <person name="Berlin A."/>
            <person name="Chapman S.B."/>
            <person name="Chen Z."/>
            <person name="Freedman E."/>
            <person name="Gellesch M."/>
            <person name="Goldberg J."/>
            <person name="Griggs A."/>
            <person name="Gujja S."/>
            <person name="Heilman E."/>
            <person name="Heiman D."/>
            <person name="Howarth C."/>
            <person name="Mehta T."/>
            <person name="Neiman D."/>
            <person name="Pearson M."/>
            <person name="Roberts A."/>
            <person name="Saif S."/>
            <person name="Shea T."/>
            <person name="Shenoy N."/>
            <person name="Sisk P."/>
            <person name="Stolte C."/>
            <person name="Sykes S."/>
            <person name="White J."/>
            <person name="Yandava C."/>
            <person name="Burger G."/>
            <person name="Gray M.W."/>
            <person name="Holland P.W.H."/>
            <person name="King N."/>
            <person name="Lang F.B.F."/>
            <person name="Roger A.J."/>
            <person name="Ruiz-Trillo I."/>
            <person name="Haas B."/>
            <person name="Nusbaum C."/>
            <person name="Birren B."/>
        </authorList>
    </citation>
    <scope>NUCLEOTIDE SEQUENCE [LARGE SCALE GENOMIC DNA]</scope>
    <source>
        <strain evidence="2 3">JP610</strain>
    </source>
</reference>
<accession>A0A0L0F7P6</accession>
<name>A0A0L0F7P6_9EUKA</name>